<evidence type="ECO:0000256" key="2">
    <source>
        <dbReference type="ARBA" id="ARBA00004496"/>
    </source>
</evidence>
<evidence type="ECO:0000313" key="9">
    <source>
        <dbReference type="EMBL" id="KAK7111352.1"/>
    </source>
</evidence>
<comment type="caution">
    <text evidence="9">The sequence shown here is derived from an EMBL/GenBank/DDBJ whole genome shotgun (WGS) entry which is preliminary data.</text>
</comment>
<dbReference type="PROSITE" id="PS50250">
    <property type="entry name" value="PCI"/>
    <property type="match status" value="1"/>
</dbReference>
<feature type="domain" description="PCI" evidence="8">
    <location>
        <begin position="242"/>
        <end position="464"/>
    </location>
</feature>
<proteinExistence type="inferred from homology"/>
<name>A0AAN9BT71_9CAEN</name>
<dbReference type="EMBL" id="JBAMIC010000002">
    <property type="protein sequence ID" value="KAK7111352.1"/>
    <property type="molecule type" value="Genomic_DNA"/>
</dbReference>
<protein>
    <recommendedName>
        <fullName evidence="8">PCI domain-containing protein</fullName>
    </recommendedName>
</protein>
<gene>
    <name evidence="9" type="ORF">V1264_011001</name>
</gene>
<dbReference type="SMART" id="SM00088">
    <property type="entry name" value="PINT"/>
    <property type="match status" value="1"/>
</dbReference>
<dbReference type="InterPro" id="IPR048624">
    <property type="entry name" value="CSN1_C"/>
</dbReference>
<comment type="subcellular location">
    <subcellularLocation>
        <location evidence="2">Cytoplasm</location>
    </subcellularLocation>
    <subcellularLocation>
        <location evidence="1">Nucleus</location>
    </subcellularLocation>
</comment>
<dbReference type="GO" id="GO:0005737">
    <property type="term" value="C:cytoplasm"/>
    <property type="evidence" value="ECO:0007669"/>
    <property type="project" value="UniProtKB-SubCell"/>
</dbReference>
<dbReference type="InterPro" id="IPR036390">
    <property type="entry name" value="WH_DNA-bd_sf"/>
</dbReference>
<sequence>MPLPLQQGLFQGQAAVEPMQVDGAPEENDNIEEEPQYTVENPSLDLEQHASQYTGLARLHRLMFIADHCPSLRVEGLRMALNYVMTTYNTNLYGIIHRKLQEAVSSSSSLPDAVAGSVHNVPPLDVPWMETTAKKAAFKLEKLDTDLKNYKSNSIKESIRRGHDDLGDHYLDCGDLTNALKCYSRARDYCTNPKHVVNMCLNVIKVSVYLQNWSHVLSYVNKAEATPDSESTTKEANLTVQSRLKCAAGLADLATRKYKSAAKHFLQANFDHCDFPELLSPSNVATYGALCALASFDRQELQHNVIGSSSFKQFLELEPQLRDILHNFYESKYAKCLKLLGDIKDNLLLDLYLAPHVSPLYTQIRNRALCQVSSQCLVTCTVVPVMKDLPGPPTCPPLYTQIRNRALCQYFSPYLSADMRKMASAFNTSVGALEDELMQLILEGQINARIDSHNKILYAKDIDQRSSTFEKSLTVGRDYQRRTKALILRAAVLKNQIHVKSPPREGGQGGEMSIAPGSASAARN</sequence>
<comment type="similarity">
    <text evidence="3">Belongs to the CSN1 family.</text>
</comment>
<keyword evidence="4" id="KW-0963">Cytoplasm</keyword>
<dbReference type="Proteomes" id="UP001374579">
    <property type="component" value="Unassembled WGS sequence"/>
</dbReference>
<dbReference type="InterPro" id="IPR019585">
    <property type="entry name" value="Rpn7/CSN1"/>
</dbReference>
<evidence type="ECO:0000256" key="6">
    <source>
        <dbReference type="ARBA" id="ARBA00023242"/>
    </source>
</evidence>
<evidence type="ECO:0000256" key="3">
    <source>
        <dbReference type="ARBA" id="ARBA00008793"/>
    </source>
</evidence>
<dbReference type="AlphaFoldDB" id="A0AAN9BT71"/>
<feature type="region of interest" description="Disordered" evidence="7">
    <location>
        <begin position="498"/>
        <end position="524"/>
    </location>
</feature>
<dbReference type="PANTHER" id="PTHR14145">
    <property type="entry name" value="26S PROTESOME SUBUNIT 6"/>
    <property type="match status" value="1"/>
</dbReference>
<evidence type="ECO:0000313" key="10">
    <source>
        <dbReference type="Proteomes" id="UP001374579"/>
    </source>
</evidence>
<evidence type="ECO:0000256" key="1">
    <source>
        <dbReference type="ARBA" id="ARBA00004123"/>
    </source>
</evidence>
<dbReference type="PANTHER" id="PTHR14145:SF2">
    <property type="entry name" value="COP9 SIGNALOSOME COMPLEX SUBUNIT 1"/>
    <property type="match status" value="1"/>
</dbReference>
<evidence type="ECO:0000256" key="5">
    <source>
        <dbReference type="ARBA" id="ARBA00022790"/>
    </source>
</evidence>
<dbReference type="InterPro" id="IPR000717">
    <property type="entry name" value="PCI_dom"/>
</dbReference>
<evidence type="ECO:0000256" key="7">
    <source>
        <dbReference type="SAM" id="MobiDB-lite"/>
    </source>
</evidence>
<evidence type="ECO:0000259" key="8">
    <source>
        <dbReference type="PROSITE" id="PS50250"/>
    </source>
</evidence>
<dbReference type="Pfam" id="PF01399">
    <property type="entry name" value="PCI"/>
    <property type="match status" value="1"/>
</dbReference>
<dbReference type="Gene3D" id="1.25.40.570">
    <property type="match status" value="2"/>
</dbReference>
<accession>A0AAN9BT71</accession>
<reference evidence="9 10" key="1">
    <citation type="submission" date="2024-02" db="EMBL/GenBank/DDBJ databases">
        <title>Chromosome-scale genome assembly of the rough periwinkle Littorina saxatilis.</title>
        <authorList>
            <person name="De Jode A."/>
            <person name="Faria R."/>
            <person name="Formenti G."/>
            <person name="Sims Y."/>
            <person name="Smith T.P."/>
            <person name="Tracey A."/>
            <person name="Wood J.M.D."/>
            <person name="Zagrodzka Z.B."/>
            <person name="Johannesson K."/>
            <person name="Butlin R.K."/>
            <person name="Leder E.H."/>
        </authorList>
    </citation>
    <scope>NUCLEOTIDE SEQUENCE [LARGE SCALE GENOMIC DNA]</scope>
    <source>
        <strain evidence="9">Snail1</strain>
        <tissue evidence="9">Muscle</tissue>
    </source>
</reference>
<dbReference type="GO" id="GO:0008180">
    <property type="term" value="C:COP9 signalosome"/>
    <property type="evidence" value="ECO:0007669"/>
    <property type="project" value="UniProtKB-KW"/>
</dbReference>
<keyword evidence="6" id="KW-0539">Nucleus</keyword>
<dbReference type="InterPro" id="IPR045135">
    <property type="entry name" value="Rpn7_N"/>
</dbReference>
<dbReference type="Pfam" id="PF10602">
    <property type="entry name" value="RPN7"/>
    <property type="match status" value="1"/>
</dbReference>
<keyword evidence="5" id="KW-0736">Signalosome</keyword>
<dbReference type="Pfam" id="PF21151">
    <property type="entry name" value="CSN1_C"/>
    <property type="match status" value="1"/>
</dbReference>
<keyword evidence="10" id="KW-1185">Reference proteome</keyword>
<evidence type="ECO:0000256" key="4">
    <source>
        <dbReference type="ARBA" id="ARBA00022490"/>
    </source>
</evidence>
<dbReference type="SUPFAM" id="SSF46785">
    <property type="entry name" value="Winged helix' DNA-binding domain"/>
    <property type="match status" value="1"/>
</dbReference>
<organism evidence="9 10">
    <name type="scientific">Littorina saxatilis</name>
    <dbReference type="NCBI Taxonomy" id="31220"/>
    <lineage>
        <taxon>Eukaryota</taxon>
        <taxon>Metazoa</taxon>
        <taxon>Spiralia</taxon>
        <taxon>Lophotrochozoa</taxon>
        <taxon>Mollusca</taxon>
        <taxon>Gastropoda</taxon>
        <taxon>Caenogastropoda</taxon>
        <taxon>Littorinimorpha</taxon>
        <taxon>Littorinoidea</taxon>
        <taxon>Littorinidae</taxon>
        <taxon>Littorina</taxon>
    </lineage>
</organism>